<organism evidence="4 5">
    <name type="scientific">Methanosarcina lacustris Z-7289</name>
    <dbReference type="NCBI Taxonomy" id="1434111"/>
    <lineage>
        <taxon>Archaea</taxon>
        <taxon>Methanobacteriati</taxon>
        <taxon>Methanobacteriota</taxon>
        <taxon>Stenosarchaea group</taxon>
        <taxon>Methanomicrobia</taxon>
        <taxon>Methanosarcinales</taxon>
        <taxon>Methanosarcinaceae</taxon>
        <taxon>Methanosarcina</taxon>
    </lineage>
</organism>
<dbReference type="GO" id="GO:0016485">
    <property type="term" value="P:protein processing"/>
    <property type="evidence" value="ECO:0007669"/>
    <property type="project" value="TreeGrafter"/>
</dbReference>
<dbReference type="EMBL" id="CP009515">
    <property type="protein sequence ID" value="AKB73949.1"/>
    <property type="molecule type" value="Genomic_DNA"/>
</dbReference>
<reference evidence="4 5" key="1">
    <citation type="submission" date="2014-07" db="EMBL/GenBank/DDBJ databases">
        <title>Methanogenic archaea and the global carbon cycle.</title>
        <authorList>
            <person name="Henriksen J.R."/>
            <person name="Luke J."/>
            <person name="Reinhart S."/>
            <person name="Benedict M.N."/>
            <person name="Youngblut N.D."/>
            <person name="Metcalf M.E."/>
            <person name="Whitaker R.J."/>
            <person name="Metcalf W.W."/>
        </authorList>
    </citation>
    <scope>NUCLEOTIDE SEQUENCE [LARGE SCALE GENOMIC DNA]</scope>
    <source>
        <strain evidence="4 5">Z-7289</strain>
    </source>
</reference>
<dbReference type="EC" id="3.4.24.-" evidence="4"/>
<gene>
    <name evidence="4" type="ORF">MSLAZ_0688</name>
</gene>
<dbReference type="GeneID" id="24805387"/>
<dbReference type="SUPFAM" id="SSF53163">
    <property type="entry name" value="HybD-like"/>
    <property type="match status" value="1"/>
</dbReference>
<dbReference type="HOGENOM" id="CLU_099037_0_2_2"/>
<accession>A0A0E3S023</accession>
<dbReference type="Proteomes" id="UP000033072">
    <property type="component" value="Chromosome"/>
</dbReference>
<dbReference type="STRING" id="1434111.MSLAZ_0688"/>
<sequence>MSILHAPVRILGCGSLLMGDDGVGLKVIEALKKTELEELEGLDIEDAGVCGLDLLNLFDGARKVIIVDAVLAGSRKGSVHLIEGKDLLNGTEPHTLVSIHDLTITDVLRIGEQVQSLPEIVVIGIEIGELATEISRDISPEVLKAVDKAIELIRAEIGELL</sequence>
<keyword evidence="2 4" id="KW-0645">Protease</keyword>
<evidence type="ECO:0000256" key="2">
    <source>
        <dbReference type="ARBA" id="ARBA00022670"/>
    </source>
</evidence>
<dbReference type="AlphaFoldDB" id="A0A0E3S023"/>
<evidence type="ECO:0000256" key="1">
    <source>
        <dbReference type="ARBA" id="ARBA00006814"/>
    </source>
</evidence>
<dbReference type="Gene3D" id="3.40.50.1450">
    <property type="entry name" value="HybD-like"/>
    <property type="match status" value="1"/>
</dbReference>
<keyword evidence="3" id="KW-0064">Aspartyl protease</keyword>
<dbReference type="GO" id="GO:0004190">
    <property type="term" value="F:aspartic-type endopeptidase activity"/>
    <property type="evidence" value="ECO:0007669"/>
    <property type="project" value="UniProtKB-KW"/>
</dbReference>
<dbReference type="CDD" id="cd00518">
    <property type="entry name" value="H2MP"/>
    <property type="match status" value="1"/>
</dbReference>
<proteinExistence type="inferred from homology"/>
<dbReference type="PANTHER" id="PTHR30302:SF7">
    <property type="entry name" value="F420-NONREDUCING HYDROGENASE II"/>
    <property type="match status" value="1"/>
</dbReference>
<evidence type="ECO:0000313" key="4">
    <source>
        <dbReference type="EMBL" id="AKB73949.1"/>
    </source>
</evidence>
<dbReference type="PATRIC" id="fig|1434111.4.peg.866"/>
<protein>
    <submittedName>
        <fullName evidence="4">Methanophenazine hydrogenase maturation protease</fullName>
        <ecNumber evidence="4">3.4.24.-</ecNumber>
    </submittedName>
</protein>
<evidence type="ECO:0000313" key="5">
    <source>
        <dbReference type="Proteomes" id="UP000033072"/>
    </source>
</evidence>
<dbReference type="InterPro" id="IPR023430">
    <property type="entry name" value="Pept_HybD-like_dom_sf"/>
</dbReference>
<comment type="similarity">
    <text evidence="1">Belongs to the peptidase A31 family.</text>
</comment>
<dbReference type="OrthoDB" id="85598at2157"/>
<dbReference type="NCBIfam" id="TIGR00072">
    <property type="entry name" value="hydrog_prot"/>
    <property type="match status" value="1"/>
</dbReference>
<dbReference type="PRINTS" id="PR00446">
    <property type="entry name" value="HYDRGNUPTAKE"/>
</dbReference>
<dbReference type="PANTHER" id="PTHR30302">
    <property type="entry name" value="HYDROGENASE 1 MATURATION PROTEASE"/>
    <property type="match status" value="1"/>
</dbReference>
<keyword evidence="5" id="KW-1185">Reference proteome</keyword>
<dbReference type="KEGG" id="mls:MSLAZ_0688"/>
<dbReference type="FunFam" id="3.40.50.1450:FF:000005">
    <property type="entry name" value="Hydrogenase maturation protease HycI"/>
    <property type="match status" value="1"/>
</dbReference>
<name>A0A0E3S023_9EURY</name>
<evidence type="ECO:0000256" key="3">
    <source>
        <dbReference type="ARBA" id="ARBA00022750"/>
    </source>
</evidence>
<dbReference type="GO" id="GO:0008047">
    <property type="term" value="F:enzyme activator activity"/>
    <property type="evidence" value="ECO:0007669"/>
    <property type="project" value="InterPro"/>
</dbReference>
<dbReference type="Pfam" id="PF01750">
    <property type="entry name" value="HycI"/>
    <property type="match status" value="1"/>
</dbReference>
<dbReference type="RefSeq" id="WP_048124746.1">
    <property type="nucleotide sequence ID" value="NZ_CP009515.1"/>
</dbReference>
<keyword evidence="4" id="KW-0378">Hydrolase</keyword>
<dbReference type="InterPro" id="IPR000671">
    <property type="entry name" value="Peptidase_A31"/>
</dbReference>